<gene>
    <name evidence="1" type="ORF">B1s21122_01295</name>
</gene>
<keyword evidence="1" id="KW-0067">ATP-binding</keyword>
<dbReference type="GO" id="GO:0005524">
    <property type="term" value="F:ATP binding"/>
    <property type="evidence" value="ECO:0007669"/>
    <property type="project" value="UniProtKB-KW"/>
</dbReference>
<dbReference type="OrthoDB" id="3268468at2"/>
<dbReference type="InterPro" id="IPR021456">
    <property type="entry name" value="DUF3107"/>
</dbReference>
<dbReference type="RefSeq" id="WP_095680313.1">
    <property type="nucleotide sequence ID" value="NZ_CP016768.2"/>
</dbReference>
<dbReference type="KEGG" id="abam:B1s21122_01295"/>
<dbReference type="EMBL" id="CP016768">
    <property type="protein sequence ID" value="ASY09001.1"/>
    <property type="molecule type" value="Genomic_DNA"/>
</dbReference>
<evidence type="ECO:0000313" key="2">
    <source>
        <dbReference type="Proteomes" id="UP000217153"/>
    </source>
</evidence>
<dbReference type="Pfam" id="PF11305">
    <property type="entry name" value="DUF3107"/>
    <property type="match status" value="1"/>
</dbReference>
<proteinExistence type="predicted"/>
<sequence>MATTKSAVKGSSKTEVKIGISDSTHEIYIECSSSQSEVIAKVNDAIKTSSVLALSDAKGREILVPHNKISYVEVGESADRRVGFANQ</sequence>
<organism evidence="1 2">
    <name type="scientific">Candidatus Nanopelagicus limnae</name>
    <dbReference type="NCBI Taxonomy" id="1884634"/>
    <lineage>
        <taxon>Bacteria</taxon>
        <taxon>Bacillati</taxon>
        <taxon>Actinomycetota</taxon>
        <taxon>Actinomycetes</taxon>
        <taxon>Candidatus Nanopelagicales</taxon>
        <taxon>Candidatus Nanopelagicaceae</taxon>
        <taxon>Candidatus Nanopelagicus</taxon>
    </lineage>
</organism>
<dbReference type="AlphaFoldDB" id="A0A249JWV2"/>
<accession>A0A249JWV2</accession>
<reference evidence="2" key="1">
    <citation type="submission" date="2016-10" db="EMBL/GenBank/DDBJ databases">
        <title>High microdiversification within the ubiquitous acI lineage of Actinobacteria.</title>
        <authorList>
            <person name="Neuenschwander S.M."/>
            <person name="Salcher M."/>
            <person name="Ghai R."/>
            <person name="Pernthaler J."/>
        </authorList>
    </citation>
    <scope>NUCLEOTIDE SEQUENCE [LARGE SCALE GENOMIC DNA]</scope>
</reference>
<evidence type="ECO:0000313" key="1">
    <source>
        <dbReference type="EMBL" id="ASY09001.1"/>
    </source>
</evidence>
<protein>
    <submittedName>
        <fullName evidence="1">Putative ABC transport system ATP-binding protein</fullName>
    </submittedName>
</protein>
<name>A0A249JWV2_9ACTN</name>
<keyword evidence="2" id="KW-1185">Reference proteome</keyword>
<keyword evidence="1" id="KW-0547">Nucleotide-binding</keyword>
<dbReference type="Proteomes" id="UP000217153">
    <property type="component" value="Chromosome"/>
</dbReference>